<protein>
    <submittedName>
        <fullName evidence="2">DUF4145 domain-containing protein</fullName>
    </submittedName>
</protein>
<reference evidence="2 3" key="1">
    <citation type="submission" date="2018-12" db="EMBL/GenBank/DDBJ databases">
        <title>The genome sequences of strain 502.</title>
        <authorList>
            <person name="Gao J."/>
            <person name="Sun J."/>
        </authorList>
    </citation>
    <scope>NUCLEOTIDE SEQUENCE [LARGE SCALE GENOMIC DNA]</scope>
    <source>
        <strain evidence="2 3">502</strain>
    </source>
</reference>
<gene>
    <name evidence="2" type="ORF">EJO66_09050</name>
</gene>
<dbReference type="EMBL" id="RXFQ01000004">
    <property type="protein sequence ID" value="RSZ40269.1"/>
    <property type="molecule type" value="Genomic_DNA"/>
</dbReference>
<evidence type="ECO:0000313" key="2">
    <source>
        <dbReference type="EMBL" id="RSZ40269.1"/>
    </source>
</evidence>
<feature type="domain" description="DUF4145" evidence="1">
    <location>
        <begin position="122"/>
        <end position="205"/>
    </location>
</feature>
<name>A0ABY0A9Q6_9BURK</name>
<sequence>MASDTLHANYAVGKELEVQCQRCVGSTAHRVVADARVVGSDHHMDWETEYQILQCMGCKAISFRSAASNSEDVDHYYDENGELQTVYSVAEKLYPSRIAGYIGLKDGVWLLPDKLRRIYQETTNALTSDQHVLTGIGVRAILETLCKDQAAKGRTLFEQIDDLVQQGVLTPGRAAVLHQLRTLGNLAAHEVEPHNPQQLGLAMIVLDHLLEEVYILPAKAKKLFPPISGPTVTAPVIAALPPLPPGTVSVFPPFPGVPLPPSS</sequence>
<organism evidence="2 3">
    <name type="scientific">Variovorax beijingensis</name>
    <dbReference type="NCBI Taxonomy" id="2496117"/>
    <lineage>
        <taxon>Bacteria</taxon>
        <taxon>Pseudomonadati</taxon>
        <taxon>Pseudomonadota</taxon>
        <taxon>Betaproteobacteria</taxon>
        <taxon>Burkholderiales</taxon>
        <taxon>Comamonadaceae</taxon>
        <taxon>Variovorax</taxon>
    </lineage>
</organism>
<dbReference type="Pfam" id="PF13643">
    <property type="entry name" value="DUF4145"/>
    <property type="match status" value="1"/>
</dbReference>
<dbReference type="InterPro" id="IPR025285">
    <property type="entry name" value="DUF4145"/>
</dbReference>
<keyword evidence="3" id="KW-1185">Reference proteome</keyword>
<accession>A0ABY0A9Q6</accession>
<comment type="caution">
    <text evidence="2">The sequence shown here is derived from an EMBL/GenBank/DDBJ whole genome shotgun (WGS) entry which is preliminary data.</text>
</comment>
<evidence type="ECO:0000259" key="1">
    <source>
        <dbReference type="Pfam" id="PF13643"/>
    </source>
</evidence>
<evidence type="ECO:0000313" key="3">
    <source>
        <dbReference type="Proteomes" id="UP000271137"/>
    </source>
</evidence>
<dbReference type="Proteomes" id="UP000271137">
    <property type="component" value="Unassembled WGS sequence"/>
</dbReference>
<proteinExistence type="predicted"/>